<dbReference type="OrthoDB" id="2427108at2759"/>
<protein>
    <submittedName>
        <fullName evidence="1">Uncharacterized protein</fullName>
    </submittedName>
</protein>
<evidence type="ECO:0000313" key="2">
    <source>
        <dbReference type="Proteomes" id="UP000738359"/>
    </source>
</evidence>
<keyword evidence="2" id="KW-1185">Reference proteome</keyword>
<proteinExistence type="predicted"/>
<name>A0A9P6IXY7_MORAP</name>
<dbReference type="AlphaFoldDB" id="A0A9P6IXY7"/>
<reference evidence="1" key="1">
    <citation type="journal article" date="2020" name="Fungal Divers.">
        <title>Resolving the Mortierellaceae phylogeny through synthesis of multi-gene phylogenetics and phylogenomics.</title>
        <authorList>
            <person name="Vandepol N."/>
            <person name="Liber J."/>
            <person name="Desiro A."/>
            <person name="Na H."/>
            <person name="Kennedy M."/>
            <person name="Barry K."/>
            <person name="Grigoriev I.V."/>
            <person name="Miller A.N."/>
            <person name="O'Donnell K."/>
            <person name="Stajich J.E."/>
            <person name="Bonito G."/>
        </authorList>
    </citation>
    <scope>NUCLEOTIDE SEQUENCE</scope>
    <source>
        <strain evidence="1">CK1249</strain>
    </source>
</reference>
<accession>A0A9P6IXY7</accession>
<feature type="non-terminal residue" evidence="1">
    <location>
        <position position="169"/>
    </location>
</feature>
<organism evidence="1 2">
    <name type="scientific">Mortierella alpina</name>
    <name type="common">Oleaginous fungus</name>
    <name type="synonym">Mortierella renispora</name>
    <dbReference type="NCBI Taxonomy" id="64518"/>
    <lineage>
        <taxon>Eukaryota</taxon>
        <taxon>Fungi</taxon>
        <taxon>Fungi incertae sedis</taxon>
        <taxon>Mucoromycota</taxon>
        <taxon>Mortierellomycotina</taxon>
        <taxon>Mortierellomycetes</taxon>
        <taxon>Mortierellales</taxon>
        <taxon>Mortierellaceae</taxon>
        <taxon>Mortierella</taxon>
    </lineage>
</organism>
<gene>
    <name evidence="1" type="ORF">BGZ70_000345</name>
</gene>
<sequence length="169" mass="19193">MAFLPESGLTDQFMHITELHLIHALYANYDCKQSFGATQQTAEHHAANHPGDLTYRLFFSSRLHYCKNTVLMAPDRDIVDTSNIPLFDLRGADLRAYKRSEKALTGENHVDARKEFKELLQSHIEDAQTYKEMLDDKSSTKKYVPTGTIVTNGHELQVLAYGLTKPKPP</sequence>
<comment type="caution">
    <text evidence="1">The sequence shown here is derived from an EMBL/GenBank/DDBJ whole genome shotgun (WGS) entry which is preliminary data.</text>
</comment>
<dbReference type="Proteomes" id="UP000738359">
    <property type="component" value="Unassembled WGS sequence"/>
</dbReference>
<dbReference type="EMBL" id="JAAAHY010001064">
    <property type="protein sequence ID" value="KAF9953150.1"/>
    <property type="molecule type" value="Genomic_DNA"/>
</dbReference>
<evidence type="ECO:0000313" key="1">
    <source>
        <dbReference type="EMBL" id="KAF9953150.1"/>
    </source>
</evidence>